<evidence type="ECO:0000256" key="4">
    <source>
        <dbReference type="HAMAP-Rule" id="MF_01201"/>
    </source>
</evidence>
<dbReference type="Proteomes" id="UP000677305">
    <property type="component" value="Chromosome"/>
</dbReference>
<reference evidence="9 10" key="1">
    <citation type="submission" date="2020-07" db="EMBL/GenBank/DDBJ databases">
        <title>Vallitalea guaymasensis genome.</title>
        <authorList>
            <person name="Postec A."/>
        </authorList>
    </citation>
    <scope>NUCLEOTIDE SEQUENCE [LARGE SCALE GENOMIC DNA]</scope>
    <source>
        <strain evidence="9 10">Ra1766G1</strain>
    </source>
</reference>
<dbReference type="PROSITE" id="PS00395">
    <property type="entry name" value="ALANINE_RACEMASE"/>
    <property type="match status" value="1"/>
</dbReference>
<evidence type="ECO:0000256" key="6">
    <source>
        <dbReference type="PIRSR" id="PIRSR600821-52"/>
    </source>
</evidence>
<dbReference type="GO" id="GO:0008784">
    <property type="term" value="F:alanine racemase activity"/>
    <property type="evidence" value="ECO:0007669"/>
    <property type="project" value="UniProtKB-UniRule"/>
</dbReference>
<dbReference type="InterPro" id="IPR029066">
    <property type="entry name" value="PLP-binding_barrel"/>
</dbReference>
<dbReference type="GO" id="GO:0016747">
    <property type="term" value="F:acyltransferase activity, transferring groups other than amino-acyl groups"/>
    <property type="evidence" value="ECO:0007669"/>
    <property type="project" value="InterPro"/>
</dbReference>
<dbReference type="InterPro" id="IPR009006">
    <property type="entry name" value="Ala_racemase/Decarboxylase_C"/>
</dbReference>
<comment type="pathway">
    <text evidence="4">Amino-acid biosynthesis; D-alanine biosynthesis; D-alanine from L-alanine: step 1/1.</text>
</comment>
<keyword evidence="10" id="KW-1185">Reference proteome</keyword>
<dbReference type="FunFam" id="3.20.20.10:FF:000002">
    <property type="entry name" value="Alanine racemase"/>
    <property type="match status" value="1"/>
</dbReference>
<keyword evidence="7" id="KW-0472">Membrane</keyword>
<feature type="transmembrane region" description="Helical" evidence="7">
    <location>
        <begin position="80"/>
        <end position="98"/>
    </location>
</feature>
<evidence type="ECO:0000256" key="7">
    <source>
        <dbReference type="SAM" id="Phobius"/>
    </source>
</evidence>
<feature type="transmembrane region" description="Helical" evidence="7">
    <location>
        <begin position="211"/>
        <end position="232"/>
    </location>
</feature>
<feature type="transmembrane region" description="Helical" evidence="7">
    <location>
        <begin position="274"/>
        <end position="294"/>
    </location>
</feature>
<dbReference type="GO" id="GO:0030632">
    <property type="term" value="P:D-alanine biosynthetic process"/>
    <property type="evidence" value="ECO:0007669"/>
    <property type="project" value="UniProtKB-UniRule"/>
</dbReference>
<comment type="similarity">
    <text evidence="4">Belongs to the alanine racemase family.</text>
</comment>
<keyword evidence="7" id="KW-1133">Transmembrane helix</keyword>
<evidence type="ECO:0000313" key="10">
    <source>
        <dbReference type="Proteomes" id="UP000677305"/>
    </source>
</evidence>
<dbReference type="Gene3D" id="3.20.20.10">
    <property type="entry name" value="Alanine racemase"/>
    <property type="match status" value="1"/>
</dbReference>
<dbReference type="HAMAP" id="MF_01201">
    <property type="entry name" value="Ala_racemase"/>
    <property type="match status" value="1"/>
</dbReference>
<feature type="transmembrane region" description="Helical" evidence="7">
    <location>
        <begin position="146"/>
        <end position="165"/>
    </location>
</feature>
<feature type="active site" description="Proton acceptor; specific for L-alanine" evidence="4">
    <location>
        <position position="605"/>
    </location>
</feature>
<keyword evidence="2 4" id="KW-0663">Pyridoxal phosphate</keyword>
<feature type="transmembrane region" description="Helical" evidence="7">
    <location>
        <begin position="244"/>
        <end position="262"/>
    </location>
</feature>
<evidence type="ECO:0000256" key="1">
    <source>
        <dbReference type="ARBA" id="ARBA00001933"/>
    </source>
</evidence>
<protein>
    <recommendedName>
        <fullName evidence="4">Alanine racemase</fullName>
        <ecNumber evidence="4">5.1.1.1</ecNumber>
    </recommendedName>
</protein>
<proteinExistence type="inferred from homology"/>
<dbReference type="Pfam" id="PF01757">
    <property type="entry name" value="Acyl_transf_3"/>
    <property type="match status" value="1"/>
</dbReference>
<dbReference type="GO" id="GO:0030170">
    <property type="term" value="F:pyridoxal phosphate binding"/>
    <property type="evidence" value="ECO:0007669"/>
    <property type="project" value="UniProtKB-UniRule"/>
</dbReference>
<feature type="binding site" evidence="4 6">
    <location>
        <position position="654"/>
    </location>
    <ligand>
        <name>substrate</name>
    </ligand>
</feature>
<name>A0A8J8SE94_9FIRM</name>
<evidence type="ECO:0000256" key="2">
    <source>
        <dbReference type="ARBA" id="ARBA00022898"/>
    </source>
</evidence>
<dbReference type="SMART" id="SM01005">
    <property type="entry name" value="Ala_racemase_C"/>
    <property type="match status" value="1"/>
</dbReference>
<comment type="catalytic activity">
    <reaction evidence="4">
        <text>L-alanine = D-alanine</text>
        <dbReference type="Rhea" id="RHEA:20249"/>
        <dbReference type="ChEBI" id="CHEBI:57416"/>
        <dbReference type="ChEBI" id="CHEBI:57972"/>
        <dbReference type="EC" id="5.1.1.1"/>
    </reaction>
</comment>
<dbReference type="Pfam" id="PF01168">
    <property type="entry name" value="Ala_racemase_N"/>
    <property type="match status" value="1"/>
</dbReference>
<evidence type="ECO:0000256" key="5">
    <source>
        <dbReference type="PIRSR" id="PIRSR600821-50"/>
    </source>
</evidence>
<dbReference type="SUPFAM" id="SSF51419">
    <property type="entry name" value="PLP-binding barrel"/>
    <property type="match status" value="1"/>
</dbReference>
<comment type="cofactor">
    <cofactor evidence="1 4 5">
        <name>pyridoxal 5'-phosphate</name>
        <dbReference type="ChEBI" id="CHEBI:597326"/>
    </cofactor>
</comment>
<dbReference type="KEGG" id="vgu:HYG85_23270"/>
<feature type="binding site" evidence="4 6">
    <location>
        <position position="472"/>
    </location>
    <ligand>
        <name>substrate</name>
    </ligand>
</feature>
<keyword evidence="7" id="KW-0812">Transmembrane</keyword>
<feature type="transmembrane region" description="Helical" evidence="7">
    <location>
        <begin position="118"/>
        <end position="137"/>
    </location>
</feature>
<evidence type="ECO:0000259" key="8">
    <source>
        <dbReference type="SMART" id="SM01005"/>
    </source>
</evidence>
<dbReference type="NCBIfam" id="NF033131">
    <property type="entry name" value="vanT-G-Cterm"/>
    <property type="match status" value="1"/>
</dbReference>
<feature type="transmembrane region" description="Helical" evidence="7">
    <location>
        <begin position="185"/>
        <end position="204"/>
    </location>
</feature>
<accession>A0A8J8SE94</accession>
<dbReference type="UniPathway" id="UPA00042">
    <property type="reaction ID" value="UER00497"/>
</dbReference>
<sequence length="713" mass="80916">MNRREYAGIDYFRIIAAALVVAVHTSPLLMINETGNFVLTRVIARVAVPFFFMTSGFFLFSDSRMNKEKLYSFLRKTGLLYLVSIIIYIPINIYNGYFQQKSLLPNILKDIFFDGTIYHLWYIPASMLGAVIAYYLVKKLGYHKAFIIALLLYVIGLMGDSYFGVIQSSEILKSFYDKLFSFSSYTRNGLFFAPIFFVLGGIIARQRKQYSVNLCLIGLLSSIILMTVEGLILHSLELQRHDSMYITLLPCMFFLYQLLIQWKGHSLTILRKSAMIIYIIHPMMIIFVRLVGKLTNLQGILIDNNLIHYFVVLICSSVAAIVIARILKKKTVEGYKQFKSIKYKDRAWIEVDLDNLKHNVDTLQTIISEECQIMAVIKADAYGHGAVKVASFLNEQGIKSFAVATIDEGILLRKKGIKDDILILGYTDPSRIGHLIQYNLTQTIIDYDYAKRLNDYGHSIKVHIKIDTGMHRMGENANKVEKIIKIFQFDNLEVCGIYTHLCVADSRDKEDIIFTERQIKSFYSLLDNLENNNIILPKVHIQSSYGLLNYPEVHCDYVRLGIAIYGAVDSIGDKTKIQPDLRPVLSLKARVALIREIAAGESVSYGRTFTADDDCRIAVIPIGYADGFPRNLSCECGSALIHGHRVPIIGKICMDQLIIDITNVPEVKQGDIVTLIGIDGREKIYATEVADDSKSIANEILSRLSYRLKKIYI</sequence>
<dbReference type="NCBIfam" id="TIGR00492">
    <property type="entry name" value="alr"/>
    <property type="match status" value="1"/>
</dbReference>
<dbReference type="PANTHER" id="PTHR30511">
    <property type="entry name" value="ALANINE RACEMASE"/>
    <property type="match status" value="1"/>
</dbReference>
<organism evidence="9 10">
    <name type="scientific">Vallitalea guaymasensis</name>
    <dbReference type="NCBI Taxonomy" id="1185412"/>
    <lineage>
        <taxon>Bacteria</taxon>
        <taxon>Bacillati</taxon>
        <taxon>Bacillota</taxon>
        <taxon>Clostridia</taxon>
        <taxon>Lachnospirales</taxon>
        <taxon>Vallitaleaceae</taxon>
        <taxon>Vallitalea</taxon>
    </lineage>
</organism>
<dbReference type="InterPro" id="IPR001608">
    <property type="entry name" value="Ala_racemase_N"/>
</dbReference>
<dbReference type="SUPFAM" id="SSF50621">
    <property type="entry name" value="Alanine racemase C-terminal domain-like"/>
    <property type="match status" value="1"/>
</dbReference>
<dbReference type="PANTHER" id="PTHR30511:SF0">
    <property type="entry name" value="ALANINE RACEMASE, CATABOLIC-RELATED"/>
    <property type="match status" value="1"/>
</dbReference>
<dbReference type="EMBL" id="CP058561">
    <property type="protein sequence ID" value="QUH31688.1"/>
    <property type="molecule type" value="Genomic_DNA"/>
</dbReference>
<dbReference type="EC" id="5.1.1.1" evidence="4"/>
<feature type="transmembrane region" description="Helical" evidence="7">
    <location>
        <begin position="306"/>
        <end position="327"/>
    </location>
</feature>
<dbReference type="Gene3D" id="2.40.37.10">
    <property type="entry name" value="Lyase, Ornithine Decarboxylase, Chain A, domain 1"/>
    <property type="match status" value="1"/>
</dbReference>
<dbReference type="InterPro" id="IPR000821">
    <property type="entry name" value="Ala_racemase"/>
</dbReference>
<feature type="transmembrane region" description="Helical" evidence="7">
    <location>
        <begin position="12"/>
        <end position="30"/>
    </location>
</feature>
<dbReference type="RefSeq" id="WP_212691646.1">
    <property type="nucleotide sequence ID" value="NZ_CP058561.1"/>
</dbReference>
<dbReference type="InterPro" id="IPR020622">
    <property type="entry name" value="Ala_racemase_pyridoxalP-BS"/>
</dbReference>
<dbReference type="InterPro" id="IPR002656">
    <property type="entry name" value="Acyl_transf_3_dom"/>
</dbReference>
<gene>
    <name evidence="9" type="primary">vanT</name>
    <name evidence="9" type="ORF">HYG85_23270</name>
</gene>
<dbReference type="PRINTS" id="PR00992">
    <property type="entry name" value="ALARACEMASE"/>
</dbReference>
<evidence type="ECO:0000256" key="3">
    <source>
        <dbReference type="ARBA" id="ARBA00023235"/>
    </source>
</evidence>
<evidence type="ECO:0000313" key="9">
    <source>
        <dbReference type="EMBL" id="QUH31688.1"/>
    </source>
</evidence>
<feature type="transmembrane region" description="Helical" evidence="7">
    <location>
        <begin position="42"/>
        <end position="60"/>
    </location>
</feature>
<dbReference type="InterPro" id="IPR011079">
    <property type="entry name" value="Ala_racemase_C"/>
</dbReference>
<dbReference type="GO" id="GO:0005829">
    <property type="term" value="C:cytosol"/>
    <property type="evidence" value="ECO:0007669"/>
    <property type="project" value="TreeGrafter"/>
</dbReference>
<dbReference type="Pfam" id="PF00842">
    <property type="entry name" value="Ala_racemase_C"/>
    <property type="match status" value="1"/>
</dbReference>
<feature type="modified residue" description="N6-(pyridoxal phosphate)lysine" evidence="4 5">
    <location>
        <position position="378"/>
    </location>
</feature>
<dbReference type="AlphaFoldDB" id="A0A8J8SE94"/>
<feature type="active site" description="Proton acceptor; specific for D-alanine" evidence="4">
    <location>
        <position position="378"/>
    </location>
</feature>
<comment type="function">
    <text evidence="4">Catalyzes the interconversion of L-alanine and D-alanine. May also act on other amino acids.</text>
</comment>
<keyword evidence="3 4" id="KW-0413">Isomerase</keyword>
<feature type="domain" description="Alanine racemase C-terminal" evidence="8">
    <location>
        <begin position="584"/>
        <end position="713"/>
    </location>
</feature>